<dbReference type="Gene3D" id="3.40.50.1820">
    <property type="entry name" value="alpha/beta hydrolase"/>
    <property type="match status" value="1"/>
</dbReference>
<dbReference type="Pfam" id="PF00561">
    <property type="entry name" value="Abhydrolase_1"/>
    <property type="match status" value="1"/>
</dbReference>
<gene>
    <name evidence="2" type="ORF">TPAB3V08_LOCUS4507</name>
</gene>
<dbReference type="EMBL" id="CAJPIN010005567">
    <property type="protein sequence ID" value="CAG2057529.1"/>
    <property type="molecule type" value="Genomic_DNA"/>
</dbReference>
<feature type="non-terminal residue" evidence="2">
    <location>
        <position position="276"/>
    </location>
</feature>
<feature type="domain" description="AB hydrolase-1" evidence="1">
    <location>
        <begin position="131"/>
        <end position="223"/>
    </location>
</feature>
<name>A0ABN7NQ52_TIMPD</name>
<evidence type="ECO:0000313" key="3">
    <source>
        <dbReference type="Proteomes" id="UP001153148"/>
    </source>
</evidence>
<organism evidence="2 3">
    <name type="scientific">Timema podura</name>
    <name type="common">Walking stick</name>
    <dbReference type="NCBI Taxonomy" id="61482"/>
    <lineage>
        <taxon>Eukaryota</taxon>
        <taxon>Metazoa</taxon>
        <taxon>Ecdysozoa</taxon>
        <taxon>Arthropoda</taxon>
        <taxon>Hexapoda</taxon>
        <taxon>Insecta</taxon>
        <taxon>Pterygota</taxon>
        <taxon>Neoptera</taxon>
        <taxon>Polyneoptera</taxon>
        <taxon>Phasmatodea</taxon>
        <taxon>Timematodea</taxon>
        <taxon>Timematoidea</taxon>
        <taxon>Timematidae</taxon>
        <taxon>Timema</taxon>
    </lineage>
</organism>
<reference evidence="2" key="1">
    <citation type="submission" date="2021-03" db="EMBL/GenBank/DDBJ databases">
        <authorList>
            <person name="Tran Van P."/>
        </authorList>
    </citation>
    <scope>NUCLEOTIDE SEQUENCE</scope>
</reference>
<comment type="caution">
    <text evidence="2">The sequence shown here is derived from an EMBL/GenBank/DDBJ whole genome shotgun (WGS) entry which is preliminary data.</text>
</comment>
<evidence type="ECO:0000313" key="2">
    <source>
        <dbReference type="EMBL" id="CAG2057529.1"/>
    </source>
</evidence>
<dbReference type="SUPFAM" id="SSF53474">
    <property type="entry name" value="alpha/beta-Hydrolases"/>
    <property type="match status" value="1"/>
</dbReference>
<sequence length="276" mass="31007">MLNGQEQGCIVYISSWESLKIHLFSFIFGLWVVLKRVVRWGWKSKDFFEQQKRDTPPPCLIDSSLGRHSHVKLNLTIKGNECCGMLAGSEVSLPGDERWAGSAVTSTAAWFPRLLAQLETPNSCARRPFQCLSQCGYCRVVALDLKGFGDSDKPLGRSSYRIDKLLIELRQFISALGVSSCTVVGHDLGGLLGWYLVHRYPDLVDKFVAISCPHPNVYWDELSRSSTLNSSVVVLYSATYRRNFEPDESLVETQGSDAKCCTVTNICSQEKYQLDY</sequence>
<keyword evidence="3" id="KW-1185">Reference proteome</keyword>
<evidence type="ECO:0000259" key="1">
    <source>
        <dbReference type="Pfam" id="PF00561"/>
    </source>
</evidence>
<dbReference type="InterPro" id="IPR029058">
    <property type="entry name" value="AB_hydrolase_fold"/>
</dbReference>
<protein>
    <recommendedName>
        <fullName evidence="1">AB hydrolase-1 domain-containing protein</fullName>
    </recommendedName>
</protein>
<dbReference type="Proteomes" id="UP001153148">
    <property type="component" value="Unassembled WGS sequence"/>
</dbReference>
<dbReference type="PRINTS" id="PR00111">
    <property type="entry name" value="ABHYDROLASE"/>
</dbReference>
<proteinExistence type="predicted"/>
<dbReference type="InterPro" id="IPR000073">
    <property type="entry name" value="AB_hydrolase_1"/>
</dbReference>
<accession>A0ABN7NQ52</accession>
<dbReference type="PANTHER" id="PTHR43329">
    <property type="entry name" value="EPOXIDE HYDROLASE"/>
    <property type="match status" value="1"/>
</dbReference>